<protein>
    <submittedName>
        <fullName evidence="2">ABC-type Na+ efflux pump, permease component</fullName>
    </submittedName>
</protein>
<proteinExistence type="predicted"/>
<keyword evidence="1" id="KW-0812">Transmembrane</keyword>
<dbReference type="KEGG" id="sgn:SGRA_2217"/>
<dbReference type="RefSeq" id="WP_015692561.1">
    <property type="nucleotide sequence ID" value="NC_016940.1"/>
</dbReference>
<feature type="transmembrane region" description="Helical" evidence="1">
    <location>
        <begin position="312"/>
        <end position="338"/>
    </location>
</feature>
<feature type="transmembrane region" description="Helical" evidence="1">
    <location>
        <begin position="359"/>
        <end position="379"/>
    </location>
</feature>
<keyword evidence="3" id="KW-1185">Reference proteome</keyword>
<accession>H6L3J8</accession>
<dbReference type="Proteomes" id="UP000007519">
    <property type="component" value="Chromosome"/>
</dbReference>
<dbReference type="EMBL" id="CP002831">
    <property type="protein sequence ID" value="AFC24946.1"/>
    <property type="molecule type" value="Genomic_DNA"/>
</dbReference>
<evidence type="ECO:0000313" key="2">
    <source>
        <dbReference type="EMBL" id="AFC24946.1"/>
    </source>
</evidence>
<keyword evidence="1" id="KW-0472">Membrane</keyword>
<feature type="transmembrane region" description="Helical" evidence="1">
    <location>
        <begin position="16"/>
        <end position="37"/>
    </location>
</feature>
<evidence type="ECO:0000313" key="3">
    <source>
        <dbReference type="Proteomes" id="UP000007519"/>
    </source>
</evidence>
<feature type="transmembrane region" description="Helical" evidence="1">
    <location>
        <begin position="283"/>
        <end position="306"/>
    </location>
</feature>
<feature type="transmembrane region" description="Helical" evidence="1">
    <location>
        <begin position="192"/>
        <end position="216"/>
    </location>
</feature>
<keyword evidence="1" id="KW-1133">Transmembrane helix</keyword>
<sequence>MLYILWSYGLSLLGRWKLYALLLLAFCLPFLGFPAFVDQLAEQAKKQLTAQSEEVYQLAWLGDTAAAPELREGLDLHLNFSLIDSLDQKEALSALKKGQIDLALALAEDMDSSLLRGEAVELQLYYYSSGRPAALGPFKEVLKDYENYWVEKNLAAANLPPTASRPIELNERNQSNQMDQIRQLFRQLRKGLALLFALGFLLLLLLGLAQINPLLFGAAPWRGLQQLRQPLGQTYAAMQLLGTLYLWLMMALALLGFALALGQDQEGLADILLIQLRELLPSVRLWGMGLSLGVSAFFWLNLYLLIKKLGGWTLAFLLLLVLLLFVLLTFSTGGLSWGKAILPLANQLYFFKALLARKLTLGPLFLVQLSSLFWALLLARLNFGLLRQKLARFGA</sequence>
<reference evidence="2 3" key="1">
    <citation type="journal article" date="2012" name="Stand. Genomic Sci.">
        <title>Complete genome sequencing and analysis of Saprospira grandis str. Lewin, a predatory marine bacterium.</title>
        <authorList>
            <person name="Saw J.H."/>
            <person name="Yuryev A."/>
            <person name="Kanbe M."/>
            <person name="Hou S."/>
            <person name="Young A.G."/>
            <person name="Aizawa S."/>
            <person name="Alam M."/>
        </authorList>
    </citation>
    <scope>NUCLEOTIDE SEQUENCE [LARGE SCALE GENOMIC DNA]</scope>
    <source>
        <strain evidence="2 3">Lewin</strain>
    </source>
</reference>
<dbReference type="OrthoDB" id="9798434at2"/>
<dbReference type="STRING" id="984262.SGRA_2217"/>
<feature type="transmembrane region" description="Helical" evidence="1">
    <location>
        <begin position="236"/>
        <end position="262"/>
    </location>
</feature>
<evidence type="ECO:0000256" key="1">
    <source>
        <dbReference type="SAM" id="Phobius"/>
    </source>
</evidence>
<dbReference type="HOGENOM" id="CLU_698084_0_0_10"/>
<organism evidence="2 3">
    <name type="scientific">Saprospira grandis (strain Lewin)</name>
    <dbReference type="NCBI Taxonomy" id="984262"/>
    <lineage>
        <taxon>Bacteria</taxon>
        <taxon>Pseudomonadati</taxon>
        <taxon>Bacteroidota</taxon>
        <taxon>Saprospiria</taxon>
        <taxon>Saprospirales</taxon>
        <taxon>Saprospiraceae</taxon>
        <taxon>Saprospira</taxon>
    </lineage>
</organism>
<gene>
    <name evidence="2" type="ordered locus">SGRA_2217</name>
</gene>
<name>H6L3J8_SAPGL</name>
<dbReference type="AlphaFoldDB" id="H6L3J8"/>